<name>A0A9Q1AY91_9SAUR</name>
<comment type="caution">
    <text evidence="1">The sequence shown here is derived from an EMBL/GenBank/DDBJ whole genome shotgun (WGS) entry which is preliminary data.</text>
</comment>
<dbReference type="AlphaFoldDB" id="A0A9Q1AY91"/>
<proteinExistence type="predicted"/>
<dbReference type="Proteomes" id="UP001142489">
    <property type="component" value="Unassembled WGS sequence"/>
</dbReference>
<evidence type="ECO:0000313" key="1">
    <source>
        <dbReference type="EMBL" id="KAJ7319671.1"/>
    </source>
</evidence>
<evidence type="ECO:0000313" key="2">
    <source>
        <dbReference type="Proteomes" id="UP001142489"/>
    </source>
</evidence>
<feature type="non-terminal residue" evidence="1">
    <location>
        <position position="164"/>
    </location>
</feature>
<reference evidence="1" key="1">
    <citation type="journal article" date="2023" name="DNA Res.">
        <title>Chromosome-level genome assembly of Phrynocephalus forsythii using third-generation DNA sequencing and Hi-C analysis.</title>
        <authorList>
            <person name="Qi Y."/>
            <person name="Zhao W."/>
            <person name="Zhao Y."/>
            <person name="Niu C."/>
            <person name="Cao S."/>
            <person name="Zhang Y."/>
        </authorList>
    </citation>
    <scope>NUCLEOTIDE SEQUENCE</scope>
    <source>
        <tissue evidence="1">Muscle</tissue>
    </source>
</reference>
<dbReference type="EMBL" id="JAPFRF010000010">
    <property type="protein sequence ID" value="KAJ7319671.1"/>
    <property type="molecule type" value="Genomic_DNA"/>
</dbReference>
<organism evidence="1 2">
    <name type="scientific">Phrynocephalus forsythii</name>
    <dbReference type="NCBI Taxonomy" id="171643"/>
    <lineage>
        <taxon>Eukaryota</taxon>
        <taxon>Metazoa</taxon>
        <taxon>Chordata</taxon>
        <taxon>Craniata</taxon>
        <taxon>Vertebrata</taxon>
        <taxon>Euteleostomi</taxon>
        <taxon>Lepidosauria</taxon>
        <taxon>Squamata</taxon>
        <taxon>Bifurcata</taxon>
        <taxon>Unidentata</taxon>
        <taxon>Episquamata</taxon>
        <taxon>Toxicofera</taxon>
        <taxon>Iguania</taxon>
        <taxon>Acrodonta</taxon>
        <taxon>Agamidae</taxon>
        <taxon>Agaminae</taxon>
        <taxon>Phrynocephalus</taxon>
    </lineage>
</organism>
<dbReference type="OrthoDB" id="442352at2759"/>
<sequence>MELTQIAAPHHVDLLRGVVVEPISSNFRELKLLEEMMAVQREVPKPYSNNTAETDNHITLEKDFSPLTMQERYHFTFPKFFSARPKNGCFTERTPLLKTSAEANGFMAVHNTDFTTDDDSWENSSAEFEQRSQLGSEMASLSRSSSEKCEMLDSFHVRFNLSKM</sequence>
<protein>
    <submittedName>
        <fullName evidence="1">Uncharacterized protein</fullName>
    </submittedName>
</protein>
<accession>A0A9Q1AY91</accession>
<gene>
    <name evidence="1" type="ORF">JRQ81_019182</name>
</gene>
<keyword evidence="2" id="KW-1185">Reference proteome</keyword>